<dbReference type="PANTHER" id="PTHR42878">
    <property type="entry name" value="TWO-COMPONENT HISTIDINE KINASE"/>
    <property type="match status" value="1"/>
</dbReference>
<dbReference type="Gene3D" id="6.10.340.10">
    <property type="match status" value="1"/>
</dbReference>
<reference evidence="17 18" key="1">
    <citation type="submission" date="2024-06" db="EMBL/GenBank/DDBJ databases">
        <title>Genomic Encyclopedia of Type Strains, Phase IV (KMG-IV): sequencing the most valuable type-strain genomes for metagenomic binning, comparative biology and taxonomic classification.</title>
        <authorList>
            <person name="Goeker M."/>
        </authorList>
    </citation>
    <scope>NUCLEOTIDE SEQUENCE [LARGE SCALE GENOMIC DNA]</scope>
    <source>
        <strain evidence="17 18">DSM 17809</strain>
    </source>
</reference>
<dbReference type="CDD" id="cd06225">
    <property type="entry name" value="HAMP"/>
    <property type="match status" value="1"/>
</dbReference>
<evidence type="ECO:0000256" key="2">
    <source>
        <dbReference type="ARBA" id="ARBA00004651"/>
    </source>
</evidence>
<feature type="transmembrane region" description="Helical" evidence="14">
    <location>
        <begin position="103"/>
        <end position="125"/>
    </location>
</feature>
<dbReference type="InterPro" id="IPR003661">
    <property type="entry name" value="HisK_dim/P_dom"/>
</dbReference>
<dbReference type="PROSITE" id="PS50885">
    <property type="entry name" value="HAMP"/>
    <property type="match status" value="1"/>
</dbReference>
<keyword evidence="6 17" id="KW-0808">Transferase</keyword>
<evidence type="ECO:0000256" key="4">
    <source>
        <dbReference type="ARBA" id="ARBA00022475"/>
    </source>
</evidence>
<dbReference type="InterPro" id="IPR045671">
    <property type="entry name" value="NtrY-like_N"/>
</dbReference>
<feature type="domain" description="Histidine kinase" evidence="15">
    <location>
        <begin position="505"/>
        <end position="724"/>
    </location>
</feature>
<dbReference type="SUPFAM" id="SSF158472">
    <property type="entry name" value="HAMP domain-like"/>
    <property type="match status" value="1"/>
</dbReference>
<keyword evidence="9 17" id="KW-0418">Kinase</keyword>
<evidence type="ECO:0000256" key="10">
    <source>
        <dbReference type="ARBA" id="ARBA00022840"/>
    </source>
</evidence>
<keyword evidence="5" id="KW-0597">Phosphoprotein</keyword>
<keyword evidence="13 14" id="KW-0472">Membrane</keyword>
<keyword evidence="10" id="KW-0067">ATP-binding</keyword>
<dbReference type="PIRSF" id="PIRSF037532">
    <property type="entry name" value="STHK_NtrY"/>
    <property type="match status" value="1"/>
</dbReference>
<dbReference type="InterPro" id="IPR036890">
    <property type="entry name" value="HATPase_C_sf"/>
</dbReference>
<evidence type="ECO:0000259" key="16">
    <source>
        <dbReference type="PROSITE" id="PS50885"/>
    </source>
</evidence>
<dbReference type="Pfam" id="PF02518">
    <property type="entry name" value="HATPase_c"/>
    <property type="match status" value="1"/>
</dbReference>
<dbReference type="InterPro" id="IPR005467">
    <property type="entry name" value="His_kinase_dom"/>
</dbReference>
<name>A0ABV2EKH3_9CAUL</name>
<accession>A0ABV2EKH3</accession>
<dbReference type="InterPro" id="IPR036097">
    <property type="entry name" value="HisK_dim/P_sf"/>
</dbReference>
<evidence type="ECO:0000259" key="15">
    <source>
        <dbReference type="PROSITE" id="PS50109"/>
    </source>
</evidence>
<evidence type="ECO:0000256" key="14">
    <source>
        <dbReference type="SAM" id="Phobius"/>
    </source>
</evidence>
<dbReference type="SUPFAM" id="SSF55874">
    <property type="entry name" value="ATPase domain of HSP90 chaperone/DNA topoisomerase II/histidine kinase"/>
    <property type="match status" value="1"/>
</dbReference>
<dbReference type="SMART" id="SM00388">
    <property type="entry name" value="HisKA"/>
    <property type="match status" value="1"/>
</dbReference>
<gene>
    <name evidence="17" type="ORF">ABID41_002653</name>
</gene>
<evidence type="ECO:0000256" key="9">
    <source>
        <dbReference type="ARBA" id="ARBA00022777"/>
    </source>
</evidence>
<evidence type="ECO:0000256" key="7">
    <source>
        <dbReference type="ARBA" id="ARBA00022692"/>
    </source>
</evidence>
<dbReference type="InterPro" id="IPR017232">
    <property type="entry name" value="NtrY"/>
</dbReference>
<organism evidence="17 18">
    <name type="scientific">Phenylobacterium koreense</name>
    <dbReference type="NCBI Taxonomy" id="266125"/>
    <lineage>
        <taxon>Bacteria</taxon>
        <taxon>Pseudomonadati</taxon>
        <taxon>Pseudomonadota</taxon>
        <taxon>Alphaproteobacteria</taxon>
        <taxon>Caulobacterales</taxon>
        <taxon>Caulobacteraceae</taxon>
        <taxon>Phenylobacterium</taxon>
    </lineage>
</organism>
<dbReference type="PRINTS" id="PR00344">
    <property type="entry name" value="BCTRLSENSOR"/>
</dbReference>
<dbReference type="Gene3D" id="1.10.287.130">
    <property type="match status" value="1"/>
</dbReference>
<dbReference type="PROSITE" id="PS50109">
    <property type="entry name" value="HIS_KIN"/>
    <property type="match status" value="1"/>
</dbReference>
<feature type="transmembrane region" description="Helical" evidence="14">
    <location>
        <begin position="62"/>
        <end position="82"/>
    </location>
</feature>
<dbReference type="InterPro" id="IPR003660">
    <property type="entry name" value="HAMP_dom"/>
</dbReference>
<dbReference type="RefSeq" id="WP_354297827.1">
    <property type="nucleotide sequence ID" value="NZ_JBEPLU010000002.1"/>
</dbReference>
<keyword evidence="11 14" id="KW-1133">Transmembrane helix</keyword>
<dbReference type="EMBL" id="JBEPLU010000002">
    <property type="protein sequence ID" value="MET3527535.1"/>
    <property type="molecule type" value="Genomic_DNA"/>
</dbReference>
<keyword evidence="8" id="KW-0547">Nucleotide-binding</keyword>
<dbReference type="SMART" id="SM00304">
    <property type="entry name" value="HAMP"/>
    <property type="match status" value="1"/>
</dbReference>
<evidence type="ECO:0000256" key="6">
    <source>
        <dbReference type="ARBA" id="ARBA00022679"/>
    </source>
</evidence>
<evidence type="ECO:0000256" key="11">
    <source>
        <dbReference type="ARBA" id="ARBA00022989"/>
    </source>
</evidence>
<protein>
    <recommendedName>
        <fullName evidence="3">histidine kinase</fullName>
        <ecNumber evidence="3">2.7.13.3</ecNumber>
    </recommendedName>
</protein>
<feature type="transmembrane region" description="Helical" evidence="14">
    <location>
        <begin position="26"/>
        <end position="47"/>
    </location>
</feature>
<dbReference type="Gene3D" id="3.30.565.10">
    <property type="entry name" value="Histidine kinase-like ATPase, C-terminal domain"/>
    <property type="match status" value="1"/>
</dbReference>
<evidence type="ECO:0000256" key="3">
    <source>
        <dbReference type="ARBA" id="ARBA00012438"/>
    </source>
</evidence>
<keyword evidence="7 14" id="KW-0812">Transmembrane</keyword>
<keyword evidence="12" id="KW-0902">Two-component regulatory system</keyword>
<dbReference type="Pfam" id="PF19312">
    <property type="entry name" value="NtrY_N"/>
    <property type="match status" value="1"/>
</dbReference>
<evidence type="ECO:0000256" key="12">
    <source>
        <dbReference type="ARBA" id="ARBA00023012"/>
    </source>
</evidence>
<dbReference type="CDD" id="cd00082">
    <property type="entry name" value="HisKA"/>
    <property type="match status" value="1"/>
</dbReference>
<evidence type="ECO:0000256" key="5">
    <source>
        <dbReference type="ARBA" id="ARBA00022553"/>
    </source>
</evidence>
<dbReference type="InterPro" id="IPR004358">
    <property type="entry name" value="Sig_transdc_His_kin-like_C"/>
</dbReference>
<evidence type="ECO:0000256" key="13">
    <source>
        <dbReference type="ARBA" id="ARBA00023136"/>
    </source>
</evidence>
<comment type="caution">
    <text evidence="17">The sequence shown here is derived from an EMBL/GenBank/DDBJ whole genome shotgun (WGS) entry which is preliminary data.</text>
</comment>
<dbReference type="Pfam" id="PF00512">
    <property type="entry name" value="HisKA"/>
    <property type="match status" value="1"/>
</dbReference>
<dbReference type="EC" id="2.7.13.3" evidence="3"/>
<dbReference type="Gene3D" id="3.30.450.20">
    <property type="entry name" value="PAS domain"/>
    <property type="match status" value="1"/>
</dbReference>
<dbReference type="InterPro" id="IPR050351">
    <property type="entry name" value="BphY/WalK/GraS-like"/>
</dbReference>
<sequence>MASLSHDGGSRPAPAARFWRALQSRYVLGGGYAVAALLTAVAILLAASPPETGPLSPASKNILFILALNLVLIFALAVQVGLRVTALLRARSSDPAARLHVRFVTLFALAAMAPAMVVALFYTVLVNRGVENWFSERVQTVVENSATVMRSYVDDQTRFVEDHVSLMAVDLNRAAPALQASPVTFSHFLAYQASYHAFPAAYLIDREGRILARAEAVDAPRFLSPPPSSFAAADEEGVISVSPNLTRALYKLSAYPDAYLYVTRPVQAGIVSQLHEADRSVTAYREAAESRQQIQRVFALSYIETALLVLVGAVWLGMGAASAISAPVGRLVQAAGRVAGGDLDVRVDSSKDPEELAVLSRAFNSMTHDLQAQQAALKRAGDEAEQRRQFIETVLAEVSAGVIGLDPDGRISAVNRQARLLLDLPEGPTSGARLTDLAPELVAIAEHADIAGEAEEEVDVARSRETLRLRVRASRSESGLVLTFDDITRLVSAQRNAAWRDVARRIAHEIKNPLTPIQLSAERLRRKFRKIIAEEDLETFDRCTDTIVRQVDGIGRMVDEFSSFARMPAPKFAQQDGAELLRAAVFAQRVATPDIDVELLDTPEVTLLADGRMLAQALTNILKNASEAVAARTAVTPEPKGRISARIVSDEQGVQFVIEDNGVGLPDKDRDRLTEPYVTTREKGTGLGLAIVKRILEDHGGELILADTAEGQGARAILKLPTTARVQGAQTDGLERARDAGVM</sequence>
<dbReference type="GO" id="GO:0004673">
    <property type="term" value="F:protein histidine kinase activity"/>
    <property type="evidence" value="ECO:0007669"/>
    <property type="project" value="UniProtKB-EC"/>
</dbReference>
<keyword evidence="4" id="KW-1003">Cell membrane</keyword>
<proteinExistence type="predicted"/>
<evidence type="ECO:0000256" key="1">
    <source>
        <dbReference type="ARBA" id="ARBA00000085"/>
    </source>
</evidence>
<comment type="subcellular location">
    <subcellularLocation>
        <location evidence="2">Cell membrane</location>
        <topology evidence="2">Multi-pass membrane protein</topology>
    </subcellularLocation>
</comment>
<dbReference type="InterPro" id="IPR003594">
    <property type="entry name" value="HATPase_dom"/>
</dbReference>
<keyword evidence="18" id="KW-1185">Reference proteome</keyword>
<dbReference type="Pfam" id="PF00672">
    <property type="entry name" value="HAMP"/>
    <property type="match status" value="1"/>
</dbReference>
<evidence type="ECO:0000313" key="17">
    <source>
        <dbReference type="EMBL" id="MET3527535.1"/>
    </source>
</evidence>
<dbReference type="InterPro" id="IPR035965">
    <property type="entry name" value="PAS-like_dom_sf"/>
</dbReference>
<dbReference type="PANTHER" id="PTHR42878:SF7">
    <property type="entry name" value="SENSOR HISTIDINE KINASE GLRK"/>
    <property type="match status" value="1"/>
</dbReference>
<evidence type="ECO:0000256" key="8">
    <source>
        <dbReference type="ARBA" id="ARBA00022741"/>
    </source>
</evidence>
<comment type="catalytic activity">
    <reaction evidence="1">
        <text>ATP + protein L-histidine = ADP + protein N-phospho-L-histidine.</text>
        <dbReference type="EC" id="2.7.13.3"/>
    </reaction>
</comment>
<dbReference type="SUPFAM" id="SSF47384">
    <property type="entry name" value="Homodimeric domain of signal transducing histidine kinase"/>
    <property type="match status" value="1"/>
</dbReference>
<dbReference type="Proteomes" id="UP001549110">
    <property type="component" value="Unassembled WGS sequence"/>
</dbReference>
<dbReference type="SMART" id="SM00387">
    <property type="entry name" value="HATPase_c"/>
    <property type="match status" value="1"/>
</dbReference>
<dbReference type="SUPFAM" id="SSF55785">
    <property type="entry name" value="PYP-like sensor domain (PAS domain)"/>
    <property type="match status" value="1"/>
</dbReference>
<feature type="domain" description="HAMP" evidence="16">
    <location>
        <begin position="322"/>
        <end position="375"/>
    </location>
</feature>
<evidence type="ECO:0000313" key="18">
    <source>
        <dbReference type="Proteomes" id="UP001549110"/>
    </source>
</evidence>